<protein>
    <submittedName>
        <fullName evidence="1">Uncharacterized protein</fullName>
    </submittedName>
</protein>
<dbReference type="EMBL" id="WIXP02000016">
    <property type="protein sequence ID" value="KAF6197982.1"/>
    <property type="molecule type" value="Genomic_DNA"/>
</dbReference>
<evidence type="ECO:0000313" key="2">
    <source>
        <dbReference type="Proteomes" id="UP000466442"/>
    </source>
</evidence>
<comment type="caution">
    <text evidence="1">The sequence shown here is derived from an EMBL/GenBank/DDBJ whole genome shotgun (WGS) entry which is preliminary data.</text>
</comment>
<proteinExistence type="predicted"/>
<reference evidence="1" key="1">
    <citation type="journal article" date="2021" name="Mol. Ecol. Resour.">
        <title>Apolygus lucorum genome provides insights into omnivorousness and mesophyll feeding.</title>
        <authorList>
            <person name="Liu Y."/>
            <person name="Liu H."/>
            <person name="Wang H."/>
            <person name="Huang T."/>
            <person name="Liu B."/>
            <person name="Yang B."/>
            <person name="Yin L."/>
            <person name="Li B."/>
            <person name="Zhang Y."/>
            <person name="Zhang S."/>
            <person name="Jiang F."/>
            <person name="Zhang X."/>
            <person name="Ren Y."/>
            <person name="Wang B."/>
            <person name="Wang S."/>
            <person name="Lu Y."/>
            <person name="Wu K."/>
            <person name="Fan W."/>
            <person name="Wang G."/>
        </authorList>
    </citation>
    <scope>NUCLEOTIDE SEQUENCE</scope>
    <source>
        <strain evidence="1">12Hb</strain>
    </source>
</reference>
<accession>A0A8S9WM64</accession>
<evidence type="ECO:0000313" key="1">
    <source>
        <dbReference type="EMBL" id="KAF6197982.1"/>
    </source>
</evidence>
<dbReference type="Proteomes" id="UP000466442">
    <property type="component" value="Linkage Group LG16"/>
</dbReference>
<gene>
    <name evidence="1" type="ORF">GE061_007727</name>
</gene>
<dbReference type="AlphaFoldDB" id="A0A8S9WM64"/>
<sequence>MNWLREQSVDFARAVILCDSQGAIVAQCYNRIWGNERDDTLAKEGSQMPKPDVPISFVAARMLIKEAVNIKQRQDHEVKAEGKCWASLLGGADRVPPDLPRQQSVAAFRHITGHENLTAHLHHIRRSDPFCSLCQSLTNHDK</sequence>
<keyword evidence="2" id="KW-1185">Reference proteome</keyword>
<organism evidence="1 2">
    <name type="scientific">Apolygus lucorum</name>
    <name type="common">Small green plant bug</name>
    <name type="synonym">Lygocoris lucorum</name>
    <dbReference type="NCBI Taxonomy" id="248454"/>
    <lineage>
        <taxon>Eukaryota</taxon>
        <taxon>Metazoa</taxon>
        <taxon>Ecdysozoa</taxon>
        <taxon>Arthropoda</taxon>
        <taxon>Hexapoda</taxon>
        <taxon>Insecta</taxon>
        <taxon>Pterygota</taxon>
        <taxon>Neoptera</taxon>
        <taxon>Paraneoptera</taxon>
        <taxon>Hemiptera</taxon>
        <taxon>Heteroptera</taxon>
        <taxon>Panheteroptera</taxon>
        <taxon>Cimicomorpha</taxon>
        <taxon>Miridae</taxon>
        <taxon>Mirini</taxon>
        <taxon>Apolygus</taxon>
    </lineage>
</organism>
<name>A0A8S9WM64_APOLU</name>